<sequence>MKVITLASGLVTALLALLIAPAPPTLGPRTTGDPALAKLVRQAAGEQGYRGLSVAMIGDGGITHAGVGDTGGPDPRPVGPETAYELGSIAKAATGMLLADLAADGLSPDTQLRELLPGVRFSDPAVGTVTLAELSSHRSGLPRLRLTPMTFARAYVSTLTGADPYGAQGPQAVLDDLAAVSLRDRGTVSYSNLGAAVLGLALAEHAGTDYASLLRTRILAPLGMDATVVLAPQDPLPAGHAAGQDENGRPMDPWRDHGSAGAGGAVWSTTGDIAKLVRAVMEGRAPGADAATPRFTEKPDRRIGYGWFTTRHGERDITWHNGATGGFSAYAAFDRAAGRGVVVMGNTSKSVQRVGLRLLGVSTPGDDERPPIQALAFAILFSFAGLGLLVSAFRNPRLDRLSVTGRFLWAALFLWLAHGTGGWSFVPPFVWALGAGVLAAGTAAALTRWRAMPLSGAPLTWRSWPGPALPAVLLIAFGLATAL</sequence>
<feature type="transmembrane region" description="Helical" evidence="7">
    <location>
        <begin position="374"/>
        <end position="393"/>
    </location>
</feature>
<dbReference type="InterPro" id="IPR012338">
    <property type="entry name" value="Beta-lactam/transpept-like"/>
</dbReference>
<dbReference type="SUPFAM" id="SSF56601">
    <property type="entry name" value="beta-lactamase/transpeptidase-like"/>
    <property type="match status" value="1"/>
</dbReference>
<evidence type="ECO:0000256" key="1">
    <source>
        <dbReference type="ARBA" id="ARBA00001526"/>
    </source>
</evidence>
<protein>
    <recommendedName>
        <fullName evidence="5">Beta-lactamase</fullName>
        <ecNumber evidence="5">3.5.2.6</ecNumber>
    </recommendedName>
</protein>
<evidence type="ECO:0000256" key="3">
    <source>
        <dbReference type="ARBA" id="ARBA00022801"/>
    </source>
</evidence>
<evidence type="ECO:0000256" key="2">
    <source>
        <dbReference type="ARBA" id="ARBA00007840"/>
    </source>
</evidence>
<comment type="caution">
    <text evidence="10">The sequence shown here is derived from an EMBL/GenBank/DDBJ whole genome shotgun (WGS) entry which is preliminary data.</text>
</comment>
<feature type="transmembrane region" description="Helical" evidence="7">
    <location>
        <begin position="405"/>
        <end position="423"/>
    </location>
</feature>
<dbReference type="EMBL" id="BMNK01000024">
    <property type="protein sequence ID" value="GGP17435.1"/>
    <property type="molecule type" value="Genomic_DNA"/>
</dbReference>
<dbReference type="PROSITE" id="PS00336">
    <property type="entry name" value="BETA_LACTAMASE_C"/>
    <property type="match status" value="1"/>
</dbReference>
<evidence type="ECO:0000313" key="11">
    <source>
        <dbReference type="Proteomes" id="UP000660745"/>
    </source>
</evidence>
<evidence type="ECO:0000256" key="5">
    <source>
        <dbReference type="RuleBase" id="RU361140"/>
    </source>
</evidence>
<dbReference type="PANTHER" id="PTHR46825:SF9">
    <property type="entry name" value="BETA-LACTAMASE-RELATED DOMAIN-CONTAINING PROTEIN"/>
    <property type="match status" value="1"/>
</dbReference>
<dbReference type="GO" id="GO:0030288">
    <property type="term" value="C:outer membrane-bounded periplasmic space"/>
    <property type="evidence" value="ECO:0007669"/>
    <property type="project" value="InterPro"/>
</dbReference>
<keyword evidence="4 5" id="KW-0046">Antibiotic resistance</keyword>
<dbReference type="PANTHER" id="PTHR46825">
    <property type="entry name" value="D-ALANYL-D-ALANINE-CARBOXYPEPTIDASE/ENDOPEPTIDASE AMPH"/>
    <property type="match status" value="1"/>
</dbReference>
<feature type="transmembrane region" description="Helical" evidence="7">
    <location>
        <begin position="429"/>
        <end position="447"/>
    </location>
</feature>
<dbReference type="InterPro" id="IPR050491">
    <property type="entry name" value="AmpC-like"/>
</dbReference>
<keyword evidence="7" id="KW-0812">Transmembrane</keyword>
<evidence type="ECO:0000256" key="6">
    <source>
        <dbReference type="SAM" id="MobiDB-lite"/>
    </source>
</evidence>
<accession>A0A918AEA4</accession>
<feature type="chain" id="PRO_5037042538" description="Beta-lactamase" evidence="8">
    <location>
        <begin position="23"/>
        <end position="483"/>
    </location>
</feature>
<organism evidence="10 11">
    <name type="scientific">Nonomuraea glycinis</name>
    <dbReference type="NCBI Taxonomy" id="2047744"/>
    <lineage>
        <taxon>Bacteria</taxon>
        <taxon>Bacillati</taxon>
        <taxon>Actinomycetota</taxon>
        <taxon>Actinomycetes</taxon>
        <taxon>Streptosporangiales</taxon>
        <taxon>Streptosporangiaceae</taxon>
        <taxon>Nonomuraea</taxon>
    </lineage>
</organism>
<dbReference type="RefSeq" id="WP_189144509.1">
    <property type="nucleotide sequence ID" value="NZ_BMNK01000024.1"/>
</dbReference>
<feature type="signal peptide" evidence="8">
    <location>
        <begin position="1"/>
        <end position="22"/>
    </location>
</feature>
<keyword evidence="7" id="KW-1133">Transmembrane helix</keyword>
<reference evidence="10" key="1">
    <citation type="journal article" date="2014" name="Int. J. Syst. Evol. Microbiol.">
        <title>Complete genome sequence of Corynebacterium casei LMG S-19264T (=DSM 44701T), isolated from a smear-ripened cheese.</title>
        <authorList>
            <consortium name="US DOE Joint Genome Institute (JGI-PGF)"/>
            <person name="Walter F."/>
            <person name="Albersmeier A."/>
            <person name="Kalinowski J."/>
            <person name="Ruckert C."/>
        </authorList>
    </citation>
    <scope>NUCLEOTIDE SEQUENCE</scope>
    <source>
        <strain evidence="10">CGMCC 4.7430</strain>
    </source>
</reference>
<comment type="catalytic activity">
    <reaction evidence="1 5">
        <text>a beta-lactam + H2O = a substituted beta-amino acid</text>
        <dbReference type="Rhea" id="RHEA:20401"/>
        <dbReference type="ChEBI" id="CHEBI:15377"/>
        <dbReference type="ChEBI" id="CHEBI:35627"/>
        <dbReference type="ChEBI" id="CHEBI:140347"/>
        <dbReference type="EC" id="3.5.2.6"/>
    </reaction>
</comment>
<feature type="transmembrane region" description="Helical" evidence="7">
    <location>
        <begin position="459"/>
        <end position="480"/>
    </location>
</feature>
<reference evidence="10" key="2">
    <citation type="submission" date="2020-09" db="EMBL/GenBank/DDBJ databases">
        <authorList>
            <person name="Sun Q."/>
            <person name="Zhou Y."/>
        </authorList>
    </citation>
    <scope>NUCLEOTIDE SEQUENCE</scope>
    <source>
        <strain evidence="10">CGMCC 4.7430</strain>
    </source>
</reference>
<dbReference type="Gene3D" id="3.40.710.10">
    <property type="entry name" value="DD-peptidase/beta-lactamase superfamily"/>
    <property type="match status" value="1"/>
</dbReference>
<evidence type="ECO:0000256" key="7">
    <source>
        <dbReference type="SAM" id="Phobius"/>
    </source>
</evidence>
<evidence type="ECO:0000256" key="8">
    <source>
        <dbReference type="SAM" id="SignalP"/>
    </source>
</evidence>
<dbReference type="InterPro" id="IPR001586">
    <property type="entry name" value="Beta-lactam_class-C_AS"/>
</dbReference>
<evidence type="ECO:0000259" key="9">
    <source>
        <dbReference type="Pfam" id="PF00144"/>
    </source>
</evidence>
<keyword evidence="7" id="KW-0472">Membrane</keyword>
<dbReference type="Proteomes" id="UP000660745">
    <property type="component" value="Unassembled WGS sequence"/>
</dbReference>
<dbReference type="InterPro" id="IPR001466">
    <property type="entry name" value="Beta-lactam-related"/>
</dbReference>
<comment type="similarity">
    <text evidence="2 5">Belongs to the class-C beta-lactamase family.</text>
</comment>
<dbReference type="EC" id="3.5.2.6" evidence="5"/>
<dbReference type="GO" id="GO:0046677">
    <property type="term" value="P:response to antibiotic"/>
    <property type="evidence" value="ECO:0007669"/>
    <property type="project" value="UniProtKB-UniRule"/>
</dbReference>
<feature type="domain" description="Beta-lactamase-related" evidence="9">
    <location>
        <begin position="36"/>
        <end position="352"/>
    </location>
</feature>
<keyword evidence="11" id="KW-1185">Reference proteome</keyword>
<evidence type="ECO:0000256" key="4">
    <source>
        <dbReference type="ARBA" id="ARBA00023251"/>
    </source>
</evidence>
<evidence type="ECO:0000313" key="10">
    <source>
        <dbReference type="EMBL" id="GGP17435.1"/>
    </source>
</evidence>
<proteinExistence type="inferred from homology"/>
<dbReference type="GO" id="GO:0017001">
    <property type="term" value="P:antibiotic catabolic process"/>
    <property type="evidence" value="ECO:0007669"/>
    <property type="project" value="InterPro"/>
</dbReference>
<gene>
    <name evidence="10" type="ORF">GCM10012278_85610</name>
</gene>
<feature type="region of interest" description="Disordered" evidence="6">
    <location>
        <begin position="235"/>
        <end position="266"/>
    </location>
</feature>
<name>A0A918AEA4_9ACTN</name>
<dbReference type="AlphaFoldDB" id="A0A918AEA4"/>
<feature type="compositionally biased region" description="Basic and acidic residues" evidence="6">
    <location>
        <begin position="246"/>
        <end position="258"/>
    </location>
</feature>
<keyword evidence="3 5" id="KW-0378">Hydrolase</keyword>
<dbReference type="GO" id="GO:0008800">
    <property type="term" value="F:beta-lactamase activity"/>
    <property type="evidence" value="ECO:0007669"/>
    <property type="project" value="UniProtKB-UniRule"/>
</dbReference>
<dbReference type="Pfam" id="PF00144">
    <property type="entry name" value="Beta-lactamase"/>
    <property type="match status" value="1"/>
</dbReference>
<keyword evidence="8" id="KW-0732">Signal</keyword>